<reference evidence="6 7" key="1">
    <citation type="submission" date="2019-05" db="EMBL/GenBank/DDBJ databases">
        <title>Georgenia *** sp. nov., and Georgenia *** sp. nov., isolated from the intestinal contents of plateau pika (Ochotona curzoniae) in the Qinghai-Tibet plateau of China.</title>
        <authorList>
            <person name="Tian Z."/>
        </authorList>
    </citation>
    <scope>NUCLEOTIDE SEQUENCE [LARGE SCALE GENOMIC DNA]</scope>
    <source>
        <strain evidence="6 7">Z443</strain>
    </source>
</reference>
<dbReference type="PIRSF" id="PIRSF000538">
    <property type="entry name" value="GlpK"/>
    <property type="match status" value="1"/>
</dbReference>
<dbReference type="Pfam" id="PF00370">
    <property type="entry name" value="FGGY_N"/>
    <property type="match status" value="1"/>
</dbReference>
<sequence length="502" mass="53284">MGKHGIIVDPDEAREPFVLALDVGSTASRGGLYDAAGRPVRGLRHKVPHQFATAADGTAEIDPEQVVSELAEIINAVTSRRPGLRVAGVALDTFASSLVGVDDAGTALTPCYTYADSRCAPQLRTLRAELDEPVIQQRTGTRLHTSYLPARLRWLRETAPAVFARTSRWLSLGEFVHLRLLGTAAVGTSTAAWTGMLDRRTGVWDAEMLAVAGVDAAQLSQIHDPDRPLEDHGGAGGRWPALADAVWLAPVTDGFASNIGIGAADESTIAAAAATSGAMRVMLHGHPETIPAGLWSYRVDSSRTLLGGALNDVGRVVSWLEHTLALDERDTAALDRDATLLADPDAAAPVVLPYLTGERSTGWAADARALFADVSAATTAPLLYRGAMEGVALAYARVAEQLKKAGGRPQRILAGGRVTTDRPGWLQILADVLGAPVEQVTMKRTTMHGTALLALDVVAPGVERAAVEIGASYEPQTSRAAYYEDRAARYQRLYDAVVAPHH</sequence>
<evidence type="ECO:0000259" key="5">
    <source>
        <dbReference type="Pfam" id="PF02782"/>
    </source>
</evidence>
<name>A0A5B8CDS7_9MICO</name>
<dbReference type="GO" id="GO:0016301">
    <property type="term" value="F:kinase activity"/>
    <property type="evidence" value="ECO:0007669"/>
    <property type="project" value="UniProtKB-KW"/>
</dbReference>
<accession>A0A5B8CDS7</accession>
<organism evidence="6 7">
    <name type="scientific">Georgenia yuyongxinii</name>
    <dbReference type="NCBI Taxonomy" id="2589797"/>
    <lineage>
        <taxon>Bacteria</taxon>
        <taxon>Bacillati</taxon>
        <taxon>Actinomycetota</taxon>
        <taxon>Actinomycetes</taxon>
        <taxon>Micrococcales</taxon>
        <taxon>Bogoriellaceae</taxon>
        <taxon>Georgenia</taxon>
    </lineage>
</organism>
<dbReference type="OrthoDB" id="9782710at2"/>
<dbReference type="SUPFAM" id="SSF53067">
    <property type="entry name" value="Actin-like ATPase domain"/>
    <property type="match status" value="2"/>
</dbReference>
<dbReference type="Pfam" id="PF02782">
    <property type="entry name" value="FGGY_C"/>
    <property type="match status" value="1"/>
</dbReference>
<dbReference type="GO" id="GO:0005975">
    <property type="term" value="P:carbohydrate metabolic process"/>
    <property type="evidence" value="ECO:0007669"/>
    <property type="project" value="InterPro"/>
</dbReference>
<dbReference type="RefSeq" id="WP_139931021.1">
    <property type="nucleotide sequence ID" value="NZ_CP040915.1"/>
</dbReference>
<keyword evidence="3 6" id="KW-0418">Kinase</keyword>
<dbReference type="CDD" id="cd07770">
    <property type="entry name" value="ASKHA_NBD_FGGY_GntK"/>
    <property type="match status" value="1"/>
</dbReference>
<keyword evidence="2" id="KW-0808">Transferase</keyword>
<proteinExistence type="inferred from homology"/>
<dbReference type="InterPro" id="IPR000577">
    <property type="entry name" value="Carb_kinase_FGGY"/>
</dbReference>
<evidence type="ECO:0000259" key="4">
    <source>
        <dbReference type="Pfam" id="PF00370"/>
    </source>
</evidence>
<feature type="domain" description="Carbohydrate kinase FGGY N-terminal" evidence="4">
    <location>
        <begin position="18"/>
        <end position="223"/>
    </location>
</feature>
<evidence type="ECO:0000256" key="3">
    <source>
        <dbReference type="ARBA" id="ARBA00022777"/>
    </source>
</evidence>
<evidence type="ECO:0000313" key="7">
    <source>
        <dbReference type="Proteomes" id="UP000314616"/>
    </source>
</evidence>
<gene>
    <name evidence="6" type="ORF">FE374_18620</name>
</gene>
<dbReference type="PANTHER" id="PTHR43095:SF2">
    <property type="entry name" value="GLUCONOKINASE"/>
    <property type="match status" value="1"/>
</dbReference>
<evidence type="ECO:0000256" key="2">
    <source>
        <dbReference type="ARBA" id="ARBA00022679"/>
    </source>
</evidence>
<dbReference type="KEGG" id="gyu:FE374_18620"/>
<dbReference type="InterPro" id="IPR050406">
    <property type="entry name" value="FGGY_Carb_Kinase"/>
</dbReference>
<dbReference type="Proteomes" id="UP000314616">
    <property type="component" value="Chromosome"/>
</dbReference>
<dbReference type="Gene3D" id="3.30.420.40">
    <property type="match status" value="2"/>
</dbReference>
<dbReference type="EMBL" id="CP040915">
    <property type="protein sequence ID" value="QDC26356.1"/>
    <property type="molecule type" value="Genomic_DNA"/>
</dbReference>
<dbReference type="InterPro" id="IPR018485">
    <property type="entry name" value="FGGY_C"/>
</dbReference>
<dbReference type="InterPro" id="IPR043129">
    <property type="entry name" value="ATPase_NBD"/>
</dbReference>
<dbReference type="InterPro" id="IPR018484">
    <property type="entry name" value="FGGY_N"/>
</dbReference>
<feature type="domain" description="Carbohydrate kinase FGGY C-terminal" evidence="5">
    <location>
        <begin position="300"/>
        <end position="454"/>
    </location>
</feature>
<evidence type="ECO:0000256" key="1">
    <source>
        <dbReference type="ARBA" id="ARBA00009156"/>
    </source>
</evidence>
<evidence type="ECO:0000313" key="6">
    <source>
        <dbReference type="EMBL" id="QDC26356.1"/>
    </source>
</evidence>
<comment type="similarity">
    <text evidence="1">Belongs to the FGGY kinase family.</text>
</comment>
<dbReference type="PANTHER" id="PTHR43095">
    <property type="entry name" value="SUGAR KINASE"/>
    <property type="match status" value="1"/>
</dbReference>
<dbReference type="AlphaFoldDB" id="A0A5B8CDS7"/>
<protein>
    <submittedName>
        <fullName evidence="6">Sugar kinase</fullName>
    </submittedName>
</protein>